<organism evidence="2 3">
    <name type="scientific">Neurospora tetraspora</name>
    <dbReference type="NCBI Taxonomy" id="94610"/>
    <lineage>
        <taxon>Eukaryota</taxon>
        <taxon>Fungi</taxon>
        <taxon>Dikarya</taxon>
        <taxon>Ascomycota</taxon>
        <taxon>Pezizomycotina</taxon>
        <taxon>Sordariomycetes</taxon>
        <taxon>Sordariomycetidae</taxon>
        <taxon>Sordariales</taxon>
        <taxon>Sordariaceae</taxon>
        <taxon>Neurospora</taxon>
    </lineage>
</organism>
<evidence type="ECO:0000256" key="1">
    <source>
        <dbReference type="SAM" id="MobiDB-lite"/>
    </source>
</evidence>
<protein>
    <submittedName>
        <fullName evidence="2">Uncharacterized protein</fullName>
    </submittedName>
</protein>
<name>A0AAE0MMU2_9PEZI</name>
<dbReference type="Proteomes" id="UP001278500">
    <property type="component" value="Unassembled WGS sequence"/>
</dbReference>
<dbReference type="EMBL" id="JAUEPP010000008">
    <property type="protein sequence ID" value="KAK3338386.1"/>
    <property type="molecule type" value="Genomic_DNA"/>
</dbReference>
<reference evidence="2" key="1">
    <citation type="journal article" date="2023" name="Mol. Phylogenet. Evol.">
        <title>Genome-scale phylogeny and comparative genomics of the fungal order Sordariales.</title>
        <authorList>
            <person name="Hensen N."/>
            <person name="Bonometti L."/>
            <person name="Westerberg I."/>
            <person name="Brannstrom I.O."/>
            <person name="Guillou S."/>
            <person name="Cros-Aarteil S."/>
            <person name="Calhoun S."/>
            <person name="Haridas S."/>
            <person name="Kuo A."/>
            <person name="Mondo S."/>
            <person name="Pangilinan J."/>
            <person name="Riley R."/>
            <person name="LaButti K."/>
            <person name="Andreopoulos B."/>
            <person name="Lipzen A."/>
            <person name="Chen C."/>
            <person name="Yan M."/>
            <person name="Daum C."/>
            <person name="Ng V."/>
            <person name="Clum A."/>
            <person name="Steindorff A."/>
            <person name="Ohm R.A."/>
            <person name="Martin F."/>
            <person name="Silar P."/>
            <person name="Natvig D.O."/>
            <person name="Lalanne C."/>
            <person name="Gautier V."/>
            <person name="Ament-Velasquez S.L."/>
            <person name="Kruys A."/>
            <person name="Hutchinson M.I."/>
            <person name="Powell A.J."/>
            <person name="Barry K."/>
            <person name="Miller A.N."/>
            <person name="Grigoriev I.V."/>
            <person name="Debuchy R."/>
            <person name="Gladieux P."/>
            <person name="Hiltunen Thoren M."/>
            <person name="Johannesson H."/>
        </authorList>
    </citation>
    <scope>NUCLEOTIDE SEQUENCE</scope>
    <source>
        <strain evidence="2">CBS 560.94</strain>
    </source>
</reference>
<gene>
    <name evidence="2" type="ORF">B0H65DRAFT_478766</name>
</gene>
<dbReference type="GeneID" id="87864654"/>
<accession>A0AAE0MMU2</accession>
<evidence type="ECO:0000313" key="3">
    <source>
        <dbReference type="Proteomes" id="UP001278500"/>
    </source>
</evidence>
<feature type="region of interest" description="Disordered" evidence="1">
    <location>
        <begin position="135"/>
        <end position="163"/>
    </location>
</feature>
<dbReference type="RefSeq" id="XP_062677837.1">
    <property type="nucleotide sequence ID" value="XM_062827500.1"/>
</dbReference>
<keyword evidence="3" id="KW-1185">Reference proteome</keyword>
<comment type="caution">
    <text evidence="2">The sequence shown here is derived from an EMBL/GenBank/DDBJ whole genome shotgun (WGS) entry which is preliminary data.</text>
</comment>
<proteinExistence type="predicted"/>
<sequence>MGPVEFPRSLVHYPSGRAAFHLIFRATLSIHLASGICHPIIPSRLDVMWVSCACPQKSIRKKIVGMRALFEWVWAWWRKETRERWAVGGGRWTRKRVVCGWTGSMENSLHFFFVDPPVCLGSAHVRSSAVGVGRRRSPSFPRCAHRPSRAERSKKKKVPLHHHSLPREPLFKPLLYSCCSSGRAARSCSVPRSRMDGWCGA</sequence>
<evidence type="ECO:0000313" key="2">
    <source>
        <dbReference type="EMBL" id="KAK3338386.1"/>
    </source>
</evidence>
<reference evidence="2" key="2">
    <citation type="submission" date="2023-06" db="EMBL/GenBank/DDBJ databases">
        <authorList>
            <consortium name="Lawrence Berkeley National Laboratory"/>
            <person name="Haridas S."/>
            <person name="Hensen N."/>
            <person name="Bonometti L."/>
            <person name="Westerberg I."/>
            <person name="Brannstrom I.O."/>
            <person name="Guillou S."/>
            <person name="Cros-Aarteil S."/>
            <person name="Calhoun S."/>
            <person name="Kuo A."/>
            <person name="Mondo S."/>
            <person name="Pangilinan J."/>
            <person name="Riley R."/>
            <person name="Labutti K."/>
            <person name="Andreopoulos B."/>
            <person name="Lipzen A."/>
            <person name="Chen C."/>
            <person name="Yanf M."/>
            <person name="Daum C."/>
            <person name="Ng V."/>
            <person name="Clum A."/>
            <person name="Steindorff A."/>
            <person name="Ohm R."/>
            <person name="Martin F."/>
            <person name="Silar P."/>
            <person name="Natvig D."/>
            <person name="Lalanne C."/>
            <person name="Gautier V."/>
            <person name="Ament-Velasquez S.L."/>
            <person name="Kruys A."/>
            <person name="Hutchinson M.I."/>
            <person name="Powell A.J."/>
            <person name="Barry K."/>
            <person name="Miller A.N."/>
            <person name="Grigoriev I.V."/>
            <person name="Debuchy R."/>
            <person name="Gladieux P."/>
            <person name="Thoren M.H."/>
            <person name="Johannesson H."/>
        </authorList>
    </citation>
    <scope>NUCLEOTIDE SEQUENCE</scope>
    <source>
        <strain evidence="2">CBS 560.94</strain>
    </source>
</reference>
<dbReference type="AlphaFoldDB" id="A0AAE0MMU2"/>